<dbReference type="PANTHER" id="PTHR24960:SF79">
    <property type="entry name" value="PHOTOSYSTEM I IRON-SULFUR CENTER"/>
    <property type="match status" value="1"/>
</dbReference>
<keyword evidence="3" id="KW-0408">Iron</keyword>
<dbReference type="EMBL" id="QUAJ01000001">
    <property type="protein sequence ID" value="REI43184.1"/>
    <property type="molecule type" value="Genomic_DNA"/>
</dbReference>
<dbReference type="PANTHER" id="PTHR24960">
    <property type="entry name" value="PHOTOSYSTEM I IRON-SULFUR CENTER-RELATED"/>
    <property type="match status" value="1"/>
</dbReference>
<feature type="domain" description="4Fe-4S ferredoxin-type" evidence="5">
    <location>
        <begin position="1"/>
        <end position="29"/>
    </location>
</feature>
<accession>A0ABX9KKV6</accession>
<evidence type="ECO:0000256" key="3">
    <source>
        <dbReference type="ARBA" id="ARBA00023004"/>
    </source>
</evidence>
<keyword evidence="1" id="KW-0004">4Fe-4S</keyword>
<protein>
    <submittedName>
        <fullName evidence="6">4Fe-4S dicluster domain-containing protein</fullName>
    </submittedName>
</protein>
<dbReference type="InterPro" id="IPR017900">
    <property type="entry name" value="4Fe4S_Fe_S_CS"/>
</dbReference>
<reference evidence="6 7" key="1">
    <citation type="submission" date="2018-08" db="EMBL/GenBank/DDBJ databases">
        <title>Draft genome sequence of Psychrilyobacter sp. strain SD5 isolated from Black Sea water.</title>
        <authorList>
            <person name="Yadav S."/>
            <person name="Villanueva L."/>
            <person name="Damste J.S.S."/>
        </authorList>
    </citation>
    <scope>NUCLEOTIDE SEQUENCE [LARGE SCALE GENOMIC DNA]</scope>
    <source>
        <strain evidence="6 7">SD5</strain>
    </source>
</reference>
<name>A0ABX9KKV6_9FUSO</name>
<evidence type="ECO:0000256" key="2">
    <source>
        <dbReference type="ARBA" id="ARBA00022723"/>
    </source>
</evidence>
<sequence>MYIIDKDACIGCGACEGTCPVAAISADADGKYEISDACIDCSACAGSCPVDAITAG</sequence>
<dbReference type="SUPFAM" id="SSF54862">
    <property type="entry name" value="4Fe-4S ferredoxins"/>
    <property type="match status" value="1"/>
</dbReference>
<dbReference type="InterPro" id="IPR017896">
    <property type="entry name" value="4Fe4S_Fe-S-bd"/>
</dbReference>
<dbReference type="Gene3D" id="3.30.70.20">
    <property type="match status" value="2"/>
</dbReference>
<keyword evidence="4" id="KW-0411">Iron-sulfur</keyword>
<dbReference type="RefSeq" id="WP_114640904.1">
    <property type="nucleotide sequence ID" value="NZ_JAACIO010000001.1"/>
</dbReference>
<dbReference type="PROSITE" id="PS00198">
    <property type="entry name" value="4FE4S_FER_1"/>
    <property type="match status" value="2"/>
</dbReference>
<evidence type="ECO:0000259" key="5">
    <source>
        <dbReference type="PROSITE" id="PS51379"/>
    </source>
</evidence>
<feature type="domain" description="4Fe-4S ferredoxin-type" evidence="5">
    <location>
        <begin position="30"/>
        <end position="56"/>
    </location>
</feature>
<gene>
    <name evidence="6" type="ORF">DYH56_00590</name>
</gene>
<evidence type="ECO:0000256" key="4">
    <source>
        <dbReference type="ARBA" id="ARBA00023014"/>
    </source>
</evidence>
<comment type="caution">
    <text evidence="6">The sequence shown here is derived from an EMBL/GenBank/DDBJ whole genome shotgun (WGS) entry which is preliminary data.</text>
</comment>
<dbReference type="PROSITE" id="PS51379">
    <property type="entry name" value="4FE4S_FER_2"/>
    <property type="match status" value="2"/>
</dbReference>
<organism evidence="6 7">
    <name type="scientific">Psychrilyobacter piezotolerans</name>
    <dbReference type="NCBI Taxonomy" id="2293438"/>
    <lineage>
        <taxon>Bacteria</taxon>
        <taxon>Fusobacteriati</taxon>
        <taxon>Fusobacteriota</taxon>
        <taxon>Fusobacteriia</taxon>
        <taxon>Fusobacteriales</taxon>
        <taxon>Fusobacteriaceae</taxon>
        <taxon>Psychrilyobacter</taxon>
    </lineage>
</organism>
<keyword evidence="2" id="KW-0479">Metal-binding</keyword>
<dbReference type="Pfam" id="PF14697">
    <property type="entry name" value="Fer4_21"/>
    <property type="match status" value="1"/>
</dbReference>
<evidence type="ECO:0000256" key="1">
    <source>
        <dbReference type="ARBA" id="ARBA00022485"/>
    </source>
</evidence>
<dbReference type="Proteomes" id="UP000263486">
    <property type="component" value="Unassembled WGS sequence"/>
</dbReference>
<keyword evidence="7" id="KW-1185">Reference proteome</keyword>
<dbReference type="InterPro" id="IPR050157">
    <property type="entry name" value="PSI_iron-sulfur_center"/>
</dbReference>
<proteinExistence type="predicted"/>
<evidence type="ECO:0000313" key="7">
    <source>
        <dbReference type="Proteomes" id="UP000263486"/>
    </source>
</evidence>
<evidence type="ECO:0000313" key="6">
    <source>
        <dbReference type="EMBL" id="REI43184.1"/>
    </source>
</evidence>